<dbReference type="GO" id="GO:0003677">
    <property type="term" value="F:DNA binding"/>
    <property type="evidence" value="ECO:0007669"/>
    <property type="project" value="InterPro"/>
</dbReference>
<dbReference type="Proteomes" id="UP000249915">
    <property type="component" value="Unassembled WGS sequence"/>
</dbReference>
<evidence type="ECO:0000313" key="3">
    <source>
        <dbReference type="Proteomes" id="UP000249915"/>
    </source>
</evidence>
<organism evidence="2 3">
    <name type="scientific">Prauserella muralis</name>
    <dbReference type="NCBI Taxonomy" id="588067"/>
    <lineage>
        <taxon>Bacteria</taxon>
        <taxon>Bacillati</taxon>
        <taxon>Actinomycetota</taxon>
        <taxon>Actinomycetes</taxon>
        <taxon>Pseudonocardiales</taxon>
        <taxon>Pseudonocardiaceae</taxon>
        <taxon>Prauserella</taxon>
    </lineage>
</organism>
<reference evidence="2 3" key="1">
    <citation type="submission" date="2016-07" db="EMBL/GenBank/DDBJ databases">
        <title>Draft genome sequence of Prauserella muralis DSM 45305, isolated from a mould-covered wall in an indoor environment.</title>
        <authorList>
            <person name="Ruckert C."/>
            <person name="Albersmeier A."/>
            <person name="Jiang C.-L."/>
            <person name="Jiang Y."/>
            <person name="Kalinowski J."/>
            <person name="Schneider O."/>
            <person name="Winkler A."/>
            <person name="Zotchev S.B."/>
        </authorList>
    </citation>
    <scope>NUCLEOTIDE SEQUENCE [LARGE SCALE GENOMIC DNA]</scope>
    <source>
        <strain evidence="2 3">DSM 45305</strain>
    </source>
</reference>
<evidence type="ECO:0000313" key="2">
    <source>
        <dbReference type="EMBL" id="PXY19436.1"/>
    </source>
</evidence>
<evidence type="ECO:0000259" key="1">
    <source>
        <dbReference type="PROSITE" id="PS50943"/>
    </source>
</evidence>
<dbReference type="Gene3D" id="1.10.260.40">
    <property type="entry name" value="lambda repressor-like DNA-binding domains"/>
    <property type="match status" value="1"/>
</dbReference>
<dbReference type="AlphaFoldDB" id="A0A2V4AJT3"/>
<dbReference type="SMART" id="SM00530">
    <property type="entry name" value="HTH_XRE"/>
    <property type="match status" value="1"/>
</dbReference>
<dbReference type="CDD" id="cd00093">
    <property type="entry name" value="HTH_XRE"/>
    <property type="match status" value="1"/>
</dbReference>
<dbReference type="InterPro" id="IPR001387">
    <property type="entry name" value="Cro/C1-type_HTH"/>
</dbReference>
<comment type="caution">
    <text evidence="2">The sequence shown here is derived from an EMBL/GenBank/DDBJ whole genome shotgun (WGS) entry which is preliminary data.</text>
</comment>
<dbReference type="RefSeq" id="WP_112285641.1">
    <property type="nucleotide sequence ID" value="NZ_MASW01000007.1"/>
</dbReference>
<feature type="domain" description="HTH cro/C1-type" evidence="1">
    <location>
        <begin position="23"/>
        <end position="84"/>
    </location>
</feature>
<dbReference type="PROSITE" id="PS50943">
    <property type="entry name" value="HTH_CROC1"/>
    <property type="match status" value="1"/>
</dbReference>
<dbReference type="Pfam" id="PF01381">
    <property type="entry name" value="HTH_3"/>
    <property type="match status" value="1"/>
</dbReference>
<keyword evidence="3" id="KW-1185">Reference proteome</keyword>
<accession>A0A2V4AJT3</accession>
<gene>
    <name evidence="2" type="ORF">BAY60_32365</name>
</gene>
<dbReference type="EMBL" id="MASW01000007">
    <property type="protein sequence ID" value="PXY19436.1"/>
    <property type="molecule type" value="Genomic_DNA"/>
</dbReference>
<dbReference type="SUPFAM" id="SSF47413">
    <property type="entry name" value="lambda repressor-like DNA-binding domains"/>
    <property type="match status" value="1"/>
</dbReference>
<sequence length="96" mass="11029">MSAGNRGQASPMTNGAEPIWDLVRRARKSRGLTQYQLADKLADLSHNHSVSRDEVARWERGKRTPGPYWRRWLSVALDVPSDELAAAVRYGRRLRW</sequence>
<dbReference type="InterPro" id="IPR010982">
    <property type="entry name" value="Lambda_DNA-bd_dom_sf"/>
</dbReference>
<protein>
    <submittedName>
        <fullName evidence="2">Transcriptional regulator</fullName>
    </submittedName>
</protein>
<name>A0A2V4AJT3_9PSEU</name>
<proteinExistence type="predicted"/>
<dbReference type="OrthoDB" id="3213425at2"/>